<dbReference type="SUPFAM" id="SSF48652">
    <property type="entry name" value="Tetraspanin"/>
    <property type="match status" value="1"/>
</dbReference>
<dbReference type="AlphaFoldDB" id="A0AAE1ZID0"/>
<dbReference type="Gene3D" id="1.10.1450.10">
    <property type="entry name" value="Tetraspanin"/>
    <property type="match status" value="1"/>
</dbReference>
<comment type="caution">
    <text evidence="6">The sequence shown here is derived from an EMBL/GenBank/DDBJ whole genome shotgun (WGS) entry which is preliminary data.</text>
</comment>
<accession>A0AAE1ZID0</accession>
<evidence type="ECO:0000256" key="1">
    <source>
        <dbReference type="ARBA" id="ARBA00004141"/>
    </source>
</evidence>
<feature type="transmembrane region" description="Helical" evidence="5">
    <location>
        <begin position="192"/>
        <end position="215"/>
    </location>
</feature>
<evidence type="ECO:0000256" key="5">
    <source>
        <dbReference type="SAM" id="Phobius"/>
    </source>
</evidence>
<dbReference type="InterPro" id="IPR018499">
    <property type="entry name" value="Tetraspanin/Peripherin"/>
</dbReference>
<evidence type="ECO:0000313" key="6">
    <source>
        <dbReference type="EMBL" id="KAK4474109.1"/>
    </source>
</evidence>
<evidence type="ECO:0000256" key="4">
    <source>
        <dbReference type="ARBA" id="ARBA00023136"/>
    </source>
</evidence>
<evidence type="ECO:0000256" key="2">
    <source>
        <dbReference type="ARBA" id="ARBA00022692"/>
    </source>
</evidence>
<evidence type="ECO:0000256" key="3">
    <source>
        <dbReference type="ARBA" id="ARBA00022989"/>
    </source>
</evidence>
<evidence type="ECO:0000313" key="7">
    <source>
        <dbReference type="Proteomes" id="UP001292079"/>
    </source>
</evidence>
<keyword evidence="4 5" id="KW-0472">Membrane</keyword>
<comment type="subcellular location">
    <subcellularLocation>
        <location evidence="1">Membrane</location>
        <topology evidence="1">Multi-pass membrane protein</topology>
    </subcellularLocation>
</comment>
<proteinExistence type="predicted"/>
<dbReference type="Pfam" id="PF00335">
    <property type="entry name" value="Tetraspanin"/>
    <property type="match status" value="1"/>
</dbReference>
<dbReference type="EMBL" id="JALJAT010000002">
    <property type="protein sequence ID" value="KAK4474109.1"/>
    <property type="molecule type" value="Genomic_DNA"/>
</dbReference>
<feature type="transmembrane region" description="Helical" evidence="5">
    <location>
        <begin position="12"/>
        <end position="33"/>
    </location>
</feature>
<name>A0AAE1ZID0_SCHME</name>
<dbReference type="InterPro" id="IPR008952">
    <property type="entry name" value="Tetraspanin_EC2_sf"/>
</dbReference>
<reference evidence="6" key="1">
    <citation type="submission" date="2022-04" db="EMBL/GenBank/DDBJ databases">
        <authorList>
            <person name="Xu L."/>
            <person name="Lv Z."/>
        </authorList>
    </citation>
    <scope>NUCLEOTIDE SEQUENCE</scope>
    <source>
        <strain evidence="6">LV_2022a</strain>
    </source>
</reference>
<keyword evidence="2 5" id="KW-0812">Transmembrane</keyword>
<sequence length="230" mass="26779">MKYQLTNHILSYLFIILNSFLAVSSFILLVLSSKAQYNLSKYQTILKSLTSSIFPTILFTSCYGIITSCLGYIGIWLKKKMNIFFILHIICLSSIIIINLSIAIISIVKSDEFYTMSKQSLNDSIKYYYQIDEYANEFDIMHTYFHCCGVNSYADFRKVGLIIPYSCRILQFVYAQGCLDELHKFVQHYVSVLRSICFFTSIMYTIFLIVSIIYLRRSTKPINKEVEIQQ</sequence>
<reference evidence="6" key="2">
    <citation type="journal article" date="2023" name="Infect Dis Poverty">
        <title>Chromosome-scale genome of the human blood fluke Schistosoma mekongi and its implications for public health.</title>
        <authorList>
            <person name="Zhou M."/>
            <person name="Xu L."/>
            <person name="Xu D."/>
            <person name="Chen W."/>
            <person name="Khan J."/>
            <person name="Hu Y."/>
            <person name="Huang H."/>
            <person name="Wei H."/>
            <person name="Zhang Y."/>
            <person name="Chusongsang P."/>
            <person name="Tanasarnprasert K."/>
            <person name="Hu X."/>
            <person name="Limpanont Y."/>
            <person name="Lv Z."/>
        </authorList>
    </citation>
    <scope>NUCLEOTIDE SEQUENCE</scope>
    <source>
        <strain evidence="6">LV_2022a</strain>
    </source>
</reference>
<evidence type="ECO:0008006" key="8">
    <source>
        <dbReference type="Google" id="ProtNLM"/>
    </source>
</evidence>
<keyword evidence="7" id="KW-1185">Reference proteome</keyword>
<gene>
    <name evidence="6" type="ORF">MN116_002649</name>
</gene>
<organism evidence="6 7">
    <name type="scientific">Schistosoma mekongi</name>
    <name type="common">Parasitic worm</name>
    <dbReference type="NCBI Taxonomy" id="38744"/>
    <lineage>
        <taxon>Eukaryota</taxon>
        <taxon>Metazoa</taxon>
        <taxon>Spiralia</taxon>
        <taxon>Lophotrochozoa</taxon>
        <taxon>Platyhelminthes</taxon>
        <taxon>Trematoda</taxon>
        <taxon>Digenea</taxon>
        <taxon>Strigeidida</taxon>
        <taxon>Schistosomatoidea</taxon>
        <taxon>Schistosomatidae</taxon>
        <taxon>Schistosoma</taxon>
    </lineage>
</organism>
<dbReference type="GO" id="GO:0016020">
    <property type="term" value="C:membrane"/>
    <property type="evidence" value="ECO:0007669"/>
    <property type="project" value="UniProtKB-SubCell"/>
</dbReference>
<dbReference type="Proteomes" id="UP001292079">
    <property type="component" value="Unassembled WGS sequence"/>
</dbReference>
<feature type="transmembrane region" description="Helical" evidence="5">
    <location>
        <begin position="53"/>
        <end position="77"/>
    </location>
</feature>
<protein>
    <recommendedName>
        <fullName evidence="8">Tetraspanin</fullName>
    </recommendedName>
</protein>
<keyword evidence="3 5" id="KW-1133">Transmembrane helix</keyword>
<feature type="transmembrane region" description="Helical" evidence="5">
    <location>
        <begin position="84"/>
        <end position="108"/>
    </location>
</feature>
<dbReference type="CDD" id="cd03127">
    <property type="entry name" value="tetraspanin_LEL"/>
    <property type="match status" value="1"/>
</dbReference>